<dbReference type="PANTHER" id="PTHR37305:SF1">
    <property type="entry name" value="MEMBRANE PROTEIN"/>
    <property type="match status" value="1"/>
</dbReference>
<dbReference type="RefSeq" id="WP_066750872.1">
    <property type="nucleotide sequence ID" value="NZ_CP015199.1"/>
</dbReference>
<protein>
    <recommendedName>
        <fullName evidence="4">Excinuclease ABC subunit B</fullName>
    </recommendedName>
</protein>
<dbReference type="PANTHER" id="PTHR37305">
    <property type="entry name" value="INTEGRAL MEMBRANE PROTEIN-RELATED"/>
    <property type="match status" value="1"/>
</dbReference>
<feature type="transmembrane region" description="Helical" evidence="1">
    <location>
        <begin position="177"/>
        <end position="198"/>
    </location>
</feature>
<dbReference type="GO" id="GO:0005886">
    <property type="term" value="C:plasma membrane"/>
    <property type="evidence" value="ECO:0007669"/>
    <property type="project" value="UniProtKB-SubCell"/>
</dbReference>
<dbReference type="STRING" id="1685010.A0O34_02450"/>
<reference evidence="2 3" key="1">
    <citation type="submission" date="2016-04" db="EMBL/GenBank/DDBJ databases">
        <title>Complete Genome Sequence of Chryseobacterium sp. IHBB 10212.</title>
        <authorList>
            <person name="Pal M."/>
            <person name="Swarnkar M.K."/>
            <person name="Kaushal K."/>
            <person name="Chhibber S."/>
            <person name="Singh A.K."/>
            <person name="Gulati A."/>
        </authorList>
    </citation>
    <scope>NUCLEOTIDE SEQUENCE [LARGE SCALE GENOMIC DNA]</scope>
    <source>
        <strain evidence="2 3">IHBB 10212</strain>
    </source>
</reference>
<keyword evidence="1" id="KW-0472">Membrane</keyword>
<proteinExistence type="predicted"/>
<name>A0A172XRA0_9FLAO</name>
<organism evidence="2 3">
    <name type="scientific">Chryseobacterium glaciei</name>
    <dbReference type="NCBI Taxonomy" id="1685010"/>
    <lineage>
        <taxon>Bacteria</taxon>
        <taxon>Pseudomonadati</taxon>
        <taxon>Bacteroidota</taxon>
        <taxon>Flavobacteriia</taxon>
        <taxon>Flavobacteriales</taxon>
        <taxon>Weeksellaceae</taxon>
        <taxon>Chryseobacterium group</taxon>
        <taxon>Chryseobacterium</taxon>
    </lineage>
</organism>
<evidence type="ECO:0008006" key="4">
    <source>
        <dbReference type="Google" id="ProtNLM"/>
    </source>
</evidence>
<feature type="transmembrane region" description="Helical" evidence="1">
    <location>
        <begin position="257"/>
        <end position="276"/>
    </location>
</feature>
<evidence type="ECO:0000313" key="2">
    <source>
        <dbReference type="EMBL" id="ANF49481.1"/>
    </source>
</evidence>
<feature type="transmembrane region" description="Helical" evidence="1">
    <location>
        <begin position="151"/>
        <end position="172"/>
    </location>
</feature>
<evidence type="ECO:0000256" key="1">
    <source>
        <dbReference type="SAM" id="Phobius"/>
    </source>
</evidence>
<dbReference type="Proteomes" id="UP000077824">
    <property type="component" value="Chromosome"/>
</dbReference>
<dbReference type="OrthoDB" id="1452202at2"/>
<dbReference type="GO" id="GO:0140359">
    <property type="term" value="F:ABC-type transporter activity"/>
    <property type="evidence" value="ECO:0007669"/>
    <property type="project" value="InterPro"/>
</dbReference>
<dbReference type="Pfam" id="PF12679">
    <property type="entry name" value="ABC2_membrane_2"/>
    <property type="match status" value="1"/>
</dbReference>
<keyword evidence="1" id="KW-0812">Transmembrane</keyword>
<dbReference type="AlphaFoldDB" id="A0A172XRA0"/>
<sequence length="281" mass="33231">MLKLLKLEYYKNLNYRPFKVFTILYFAILVALLFIGLVDLDVFGATINLKQQGIYNFPEIWNFTTWIVALLKIFLGLIIVFSISQEFSNRMFKQNTIDGLSRKEFIASKLLTIAVFTIVSTLLVFIITLFLGHTYSKNTDSEMVFKEIFFIGNYFVKLFTFFCFLMFLSVLLRKSMFVFLGFFVYWIFEGILTAVEIFQKVRGTQELERMKIMKDDFFLTHLLPLESMSSLIPNPMMRLDMAKMMGLKYEFTYPTESLIACIIWCVIFIFGSYWILKKRDW</sequence>
<dbReference type="EMBL" id="CP015199">
    <property type="protein sequence ID" value="ANF49481.1"/>
    <property type="molecule type" value="Genomic_DNA"/>
</dbReference>
<feature type="transmembrane region" description="Helical" evidence="1">
    <location>
        <begin position="60"/>
        <end position="83"/>
    </location>
</feature>
<gene>
    <name evidence="2" type="ORF">A0O34_02450</name>
</gene>
<keyword evidence="1" id="KW-1133">Transmembrane helix</keyword>
<keyword evidence="3" id="KW-1185">Reference proteome</keyword>
<dbReference type="KEGG" id="chh:A0O34_02450"/>
<evidence type="ECO:0000313" key="3">
    <source>
        <dbReference type="Proteomes" id="UP000077824"/>
    </source>
</evidence>
<feature type="transmembrane region" description="Helical" evidence="1">
    <location>
        <begin position="110"/>
        <end position="131"/>
    </location>
</feature>
<accession>A0A172XRA0</accession>
<feature type="transmembrane region" description="Helical" evidence="1">
    <location>
        <begin position="20"/>
        <end position="40"/>
    </location>
</feature>